<keyword evidence="2" id="KW-1133">Transmembrane helix</keyword>
<keyword evidence="2" id="KW-0472">Membrane</keyword>
<dbReference type="Proteomes" id="UP001597042">
    <property type="component" value="Unassembled WGS sequence"/>
</dbReference>
<evidence type="ECO:0000313" key="4">
    <source>
        <dbReference type="Proteomes" id="UP001597042"/>
    </source>
</evidence>
<organism evidence="3 4">
    <name type="scientific">Microbacterium koreense</name>
    <dbReference type="NCBI Taxonomy" id="323761"/>
    <lineage>
        <taxon>Bacteria</taxon>
        <taxon>Bacillati</taxon>
        <taxon>Actinomycetota</taxon>
        <taxon>Actinomycetes</taxon>
        <taxon>Micrococcales</taxon>
        <taxon>Microbacteriaceae</taxon>
        <taxon>Microbacterium</taxon>
    </lineage>
</organism>
<feature type="compositionally biased region" description="Acidic residues" evidence="1">
    <location>
        <begin position="8"/>
        <end position="17"/>
    </location>
</feature>
<evidence type="ECO:0000256" key="1">
    <source>
        <dbReference type="SAM" id="MobiDB-lite"/>
    </source>
</evidence>
<feature type="region of interest" description="Disordered" evidence="1">
    <location>
        <begin position="43"/>
        <end position="74"/>
    </location>
</feature>
<protein>
    <submittedName>
        <fullName evidence="3">DNA polymerase III subunit gamma/tau</fullName>
    </submittedName>
</protein>
<keyword evidence="4" id="KW-1185">Reference proteome</keyword>
<feature type="compositionally biased region" description="Basic and acidic residues" evidence="1">
    <location>
        <begin position="43"/>
        <end position="59"/>
    </location>
</feature>
<feature type="transmembrane region" description="Helical" evidence="2">
    <location>
        <begin position="123"/>
        <end position="141"/>
    </location>
</feature>
<accession>A0ABW2ZRR4</accession>
<reference evidence="4" key="1">
    <citation type="journal article" date="2019" name="Int. J. Syst. Evol. Microbiol.">
        <title>The Global Catalogue of Microorganisms (GCM) 10K type strain sequencing project: providing services to taxonomists for standard genome sequencing and annotation.</title>
        <authorList>
            <consortium name="The Broad Institute Genomics Platform"/>
            <consortium name="The Broad Institute Genome Sequencing Center for Infectious Disease"/>
            <person name="Wu L."/>
            <person name="Ma J."/>
        </authorList>
    </citation>
    <scope>NUCLEOTIDE SEQUENCE [LARGE SCALE GENOMIC DNA]</scope>
    <source>
        <strain evidence="4">CCUG 50754</strain>
    </source>
</reference>
<proteinExistence type="predicted"/>
<comment type="caution">
    <text evidence="3">The sequence shown here is derived from an EMBL/GenBank/DDBJ whole genome shotgun (WGS) entry which is preliminary data.</text>
</comment>
<dbReference type="EMBL" id="JBHTIM010000001">
    <property type="protein sequence ID" value="MFD0781270.1"/>
    <property type="molecule type" value="Genomic_DNA"/>
</dbReference>
<dbReference type="RefSeq" id="WP_378749910.1">
    <property type="nucleotide sequence ID" value="NZ_JBHSSV010000002.1"/>
</dbReference>
<evidence type="ECO:0000256" key="2">
    <source>
        <dbReference type="SAM" id="Phobius"/>
    </source>
</evidence>
<evidence type="ECO:0000313" key="3">
    <source>
        <dbReference type="EMBL" id="MFD0781270.1"/>
    </source>
</evidence>
<feature type="region of interest" description="Disordered" evidence="1">
    <location>
        <begin position="1"/>
        <end position="29"/>
    </location>
</feature>
<sequence length="174" mass="18314">MKDRDDDALSWGDDDPTMDVAGSESRALPEGYTAVGKGSEALARSEDAASIDDGARAEVESTGTEDAPDEDSEPAAQMGNGMLIALGIFAGVYLLFCVGWLIGGLRLQTAALFVVSPEAYQPALVLAVAAPLIWFGTTLFVTRGRAAWLRIVWLVGGVVLLVPWPFIMVGAVGQ</sequence>
<feature type="transmembrane region" description="Helical" evidence="2">
    <location>
        <begin position="82"/>
        <end position="103"/>
    </location>
</feature>
<keyword evidence="2" id="KW-0812">Transmembrane</keyword>
<feature type="transmembrane region" description="Helical" evidence="2">
    <location>
        <begin position="148"/>
        <end position="172"/>
    </location>
</feature>
<name>A0ABW2ZRR4_9MICO</name>
<gene>
    <name evidence="3" type="ORF">ACFQZV_08150</name>
</gene>